<comment type="catalytic activity">
    <reaction evidence="7">
        <text>methylglyoxal + H2O = (R)-lactate + H(+)</text>
        <dbReference type="Rhea" id="RHEA:27754"/>
        <dbReference type="ChEBI" id="CHEBI:15377"/>
        <dbReference type="ChEBI" id="CHEBI:15378"/>
        <dbReference type="ChEBI" id="CHEBI:16004"/>
        <dbReference type="ChEBI" id="CHEBI:17158"/>
        <dbReference type="EC" id="4.2.1.130"/>
    </reaction>
</comment>
<dbReference type="InterPro" id="IPR005033">
    <property type="entry name" value="YEATS"/>
</dbReference>
<evidence type="ECO:0000256" key="5">
    <source>
        <dbReference type="ARBA" id="ARBA00023163"/>
    </source>
</evidence>
<keyword evidence="11" id="KW-1185">Reference proteome</keyword>
<dbReference type="Pfam" id="PF03366">
    <property type="entry name" value="YEATS"/>
    <property type="match status" value="1"/>
</dbReference>
<evidence type="ECO:0000256" key="7">
    <source>
        <dbReference type="ARBA" id="ARBA00048082"/>
    </source>
</evidence>
<dbReference type="InterPro" id="IPR055129">
    <property type="entry name" value="YEATS_dom"/>
</dbReference>
<feature type="coiled-coil region" evidence="9">
    <location>
        <begin position="350"/>
        <end position="388"/>
    </location>
</feature>
<dbReference type="GO" id="GO:0005737">
    <property type="term" value="C:cytoplasm"/>
    <property type="evidence" value="ECO:0007669"/>
    <property type="project" value="UniProtKB-SubCell"/>
</dbReference>
<dbReference type="InterPro" id="IPR029062">
    <property type="entry name" value="Class_I_gatase-like"/>
</dbReference>
<evidence type="ECO:0000256" key="6">
    <source>
        <dbReference type="ARBA" id="ARBA00023242"/>
    </source>
</evidence>
<dbReference type="AlphaFoldDB" id="A0A915L9Y4"/>
<dbReference type="InterPro" id="IPR038704">
    <property type="entry name" value="YEAST_sf"/>
</dbReference>
<dbReference type="CDD" id="cd03135">
    <property type="entry name" value="GATase1_DJ-1"/>
    <property type="match status" value="1"/>
</dbReference>
<dbReference type="GO" id="GO:0006355">
    <property type="term" value="P:regulation of DNA-templated transcription"/>
    <property type="evidence" value="ECO:0007669"/>
    <property type="project" value="InterPro"/>
</dbReference>
<dbReference type="GO" id="GO:0036471">
    <property type="term" value="P:cellular response to glyoxal"/>
    <property type="evidence" value="ECO:0007669"/>
    <property type="project" value="UniProtKB-ARBA"/>
</dbReference>
<dbReference type="InterPro" id="IPR006287">
    <property type="entry name" value="DJ-1"/>
</dbReference>
<keyword evidence="9" id="KW-0175">Coiled coil</keyword>
<dbReference type="FunFam" id="3.40.50.880:FF:000022">
    <property type="entry name" value="protein deglycase DJ-1"/>
    <property type="match status" value="1"/>
</dbReference>
<organism evidence="11 12">
    <name type="scientific">Romanomermis culicivorax</name>
    <name type="common">Nematode worm</name>
    <dbReference type="NCBI Taxonomy" id="13658"/>
    <lineage>
        <taxon>Eukaryota</taxon>
        <taxon>Metazoa</taxon>
        <taxon>Ecdysozoa</taxon>
        <taxon>Nematoda</taxon>
        <taxon>Enoplea</taxon>
        <taxon>Dorylaimia</taxon>
        <taxon>Mermithida</taxon>
        <taxon>Mermithoidea</taxon>
        <taxon>Mermithidae</taxon>
        <taxon>Romanomermis</taxon>
    </lineage>
</organism>
<evidence type="ECO:0000256" key="4">
    <source>
        <dbReference type="ARBA" id="ARBA00023015"/>
    </source>
</evidence>
<dbReference type="EC" id="4.2.1.130" evidence="2"/>
<dbReference type="NCBIfam" id="TIGR01383">
    <property type="entry name" value="not_thiJ"/>
    <property type="match status" value="1"/>
</dbReference>
<dbReference type="Pfam" id="PF01965">
    <property type="entry name" value="DJ-1_PfpI"/>
    <property type="match status" value="1"/>
</dbReference>
<dbReference type="PANTHER" id="PTHR47573">
    <property type="entry name" value="PROTEIN AF-9 HOMOLOG"/>
    <property type="match status" value="1"/>
</dbReference>
<evidence type="ECO:0000256" key="9">
    <source>
        <dbReference type="SAM" id="Coils"/>
    </source>
</evidence>
<dbReference type="PROSITE" id="PS51037">
    <property type="entry name" value="YEATS"/>
    <property type="match status" value="1"/>
</dbReference>
<evidence type="ECO:0000259" key="10">
    <source>
        <dbReference type="PROSITE" id="PS51037"/>
    </source>
</evidence>
<evidence type="ECO:0000256" key="8">
    <source>
        <dbReference type="PROSITE-ProRule" id="PRU00376"/>
    </source>
</evidence>
<accession>A0A915L9Y4</accession>
<keyword evidence="4" id="KW-0805">Transcription regulation</keyword>
<proteinExistence type="predicted"/>
<dbReference type="GO" id="GO:1902176">
    <property type="term" value="P:negative regulation of oxidative stress-induced intrinsic apoptotic signaling pathway"/>
    <property type="evidence" value="ECO:0007669"/>
    <property type="project" value="UniProtKB-ARBA"/>
</dbReference>
<dbReference type="InterPro" id="IPR002818">
    <property type="entry name" value="DJ-1/PfpI"/>
</dbReference>
<dbReference type="GO" id="GO:0019172">
    <property type="term" value="F:glyoxalase III activity"/>
    <property type="evidence" value="ECO:0007669"/>
    <property type="project" value="UniProtKB-EC"/>
</dbReference>
<dbReference type="PANTHER" id="PTHR47573:SF1">
    <property type="entry name" value="PROTEIN AF-9 HOMOLOG"/>
    <property type="match status" value="1"/>
</dbReference>
<feature type="domain" description="YEATS" evidence="10">
    <location>
        <begin position="183"/>
        <end position="326"/>
    </location>
</feature>
<evidence type="ECO:0000256" key="3">
    <source>
        <dbReference type="ARBA" id="ARBA00022490"/>
    </source>
</evidence>
<dbReference type="WBParaSite" id="nRc.2.0.1.t47935-RA">
    <property type="protein sequence ID" value="nRc.2.0.1.t47935-RA"/>
    <property type="gene ID" value="nRc.2.0.1.g47935"/>
</dbReference>
<evidence type="ECO:0000313" key="11">
    <source>
        <dbReference type="Proteomes" id="UP000887565"/>
    </source>
</evidence>
<dbReference type="Proteomes" id="UP000887565">
    <property type="component" value="Unplaced"/>
</dbReference>
<keyword evidence="3" id="KW-0963">Cytoplasm</keyword>
<dbReference type="GO" id="GO:0005634">
    <property type="term" value="C:nucleus"/>
    <property type="evidence" value="ECO:0007669"/>
    <property type="project" value="UniProtKB-SubCell"/>
</dbReference>
<evidence type="ECO:0000313" key="12">
    <source>
        <dbReference type="WBParaSite" id="nRc.2.0.1.t47935-RA"/>
    </source>
</evidence>
<protein>
    <recommendedName>
        <fullName evidence="2">D-lactate dehydratase</fullName>
        <ecNumber evidence="2">4.2.1.130</ecNumber>
    </recommendedName>
</protein>
<dbReference type="GO" id="GO:0046295">
    <property type="term" value="P:glycolate biosynthetic process"/>
    <property type="evidence" value="ECO:0007669"/>
    <property type="project" value="UniProtKB-ARBA"/>
</dbReference>
<dbReference type="Gene3D" id="3.40.50.880">
    <property type="match status" value="1"/>
</dbReference>
<keyword evidence="5" id="KW-0804">Transcription</keyword>
<evidence type="ECO:0000256" key="1">
    <source>
        <dbReference type="ARBA" id="ARBA00004496"/>
    </source>
</evidence>
<sequence length="399" mass="44960">MTKKALIVLSEGAEEIETIVPADLLRRAGIDVTIAGLQGDSEIICSRNVVIKPDKSFKVALSSSPTYDILILPGGLKGARNLAASLEVGELLKSQESRNGFIAAICAGPLALKSHKIGQNKTVTSHPSVRDELLEGSSFKYSEDRVVHDGHIITSRGPGTSFEFALKMIEVLLGKAKSDEVAQPLNQNIVKSIIYGNTARYFSKKREEDNHTHSWTLYVKPYLNEDMSKYVRKIVFKLHDSYANPTRIITEPPYEVKETGWGEFEAIIKIFFVDLAERHVTIYHPLKLFNMDPLIISGKKLFVNEFYDEIIFQEPTLVMHNALTAQNENRHHVKHETDFDLKKQRTLKAIADAREEVKLEIRDLKDCLKESKNLIAKFKEEIAKADANISINNQRPSFS</sequence>
<reference evidence="12" key="1">
    <citation type="submission" date="2022-11" db="UniProtKB">
        <authorList>
            <consortium name="WormBaseParasite"/>
        </authorList>
    </citation>
    <scope>IDENTIFICATION</scope>
</reference>
<evidence type="ECO:0000256" key="2">
    <source>
        <dbReference type="ARBA" id="ARBA00013134"/>
    </source>
</evidence>
<dbReference type="CDD" id="cd16909">
    <property type="entry name" value="YEATS_GAS41_like"/>
    <property type="match status" value="1"/>
</dbReference>
<dbReference type="SUPFAM" id="SSF52317">
    <property type="entry name" value="Class I glutamine amidotransferase-like"/>
    <property type="match status" value="1"/>
</dbReference>
<comment type="subcellular location">
    <subcellularLocation>
        <location evidence="1">Cytoplasm</location>
    </subcellularLocation>
    <subcellularLocation>
        <location evidence="8">Nucleus</location>
    </subcellularLocation>
</comment>
<keyword evidence="6 8" id="KW-0539">Nucleus</keyword>
<name>A0A915L9Y4_ROMCU</name>
<dbReference type="Gene3D" id="2.60.40.1970">
    <property type="entry name" value="YEATS domain"/>
    <property type="match status" value="1"/>
</dbReference>
<dbReference type="GO" id="GO:1903189">
    <property type="term" value="P:glyoxal metabolic process"/>
    <property type="evidence" value="ECO:0007669"/>
    <property type="project" value="UniProtKB-ARBA"/>
</dbReference>